<dbReference type="Pfam" id="PF03330">
    <property type="entry name" value="DPBB_1"/>
    <property type="match status" value="1"/>
</dbReference>
<comment type="similarity">
    <text evidence="3 4">Belongs to the RlpA family.</text>
</comment>
<keyword evidence="2 3" id="KW-0961">Cell wall biogenesis/degradation</keyword>
<sequence length="182" mass="19839">MPALHRFLPLLSLLAAGCASYQPVSDTPVRIGRPYTARGVAYVPAEQPGYDEVGYASWYGHESGNRTARGEKFRPDGISAAHPTLPLPSYVEVSELTSGRTILVRVNDRGPFAPGRIIDLSRGAAKLLGIDRQGHAAVQVRLADPDEKDRKRLRKGKAAKQRPPLAGEALAAQRRRLSLPRE</sequence>
<dbReference type="Proteomes" id="UP001595957">
    <property type="component" value="Unassembled WGS sequence"/>
</dbReference>
<dbReference type="CDD" id="cd22268">
    <property type="entry name" value="DPBB_RlpA-like"/>
    <property type="match status" value="1"/>
</dbReference>
<keyword evidence="3" id="KW-1003">Cell membrane</keyword>
<dbReference type="Gene3D" id="2.40.40.10">
    <property type="entry name" value="RlpA-like domain"/>
    <property type="match status" value="1"/>
</dbReference>
<keyword evidence="3" id="KW-0564">Palmitate</keyword>
<feature type="compositionally biased region" description="Basic residues" evidence="5">
    <location>
        <begin position="173"/>
        <end position="182"/>
    </location>
</feature>
<evidence type="ECO:0000313" key="8">
    <source>
        <dbReference type="EMBL" id="MFC4594830.1"/>
    </source>
</evidence>
<evidence type="ECO:0000256" key="1">
    <source>
        <dbReference type="ARBA" id="ARBA00023239"/>
    </source>
</evidence>
<keyword evidence="9" id="KW-1185">Reference proteome</keyword>
<keyword evidence="6" id="KW-0732">Signal</keyword>
<evidence type="ECO:0000313" key="9">
    <source>
        <dbReference type="Proteomes" id="UP001595957"/>
    </source>
</evidence>
<feature type="signal peptide" evidence="6">
    <location>
        <begin position="1"/>
        <end position="21"/>
    </location>
</feature>
<dbReference type="InterPro" id="IPR009009">
    <property type="entry name" value="RlpA-like_DPBB"/>
</dbReference>
<proteinExistence type="inferred from homology"/>
<dbReference type="PANTHER" id="PTHR34183:SF1">
    <property type="entry name" value="ENDOLYTIC PEPTIDOGLYCAN TRANSGLYCOSYLASE RLPA"/>
    <property type="match status" value="1"/>
</dbReference>
<comment type="caution">
    <text evidence="8">The sequence shown here is derived from an EMBL/GenBank/DDBJ whole genome shotgun (WGS) entry which is preliminary data.</text>
</comment>
<feature type="chain" id="PRO_5047225013" description="Endolytic peptidoglycan transglycosylase RlpA" evidence="6">
    <location>
        <begin position="22"/>
        <end position="182"/>
    </location>
</feature>
<feature type="domain" description="RlpA-like protein double-psi beta-barrel" evidence="7">
    <location>
        <begin position="53"/>
        <end position="140"/>
    </location>
</feature>
<organism evidence="8 9">
    <name type="scientific">Sphingobium tyrosinilyticum</name>
    <dbReference type="NCBI Taxonomy" id="2715436"/>
    <lineage>
        <taxon>Bacteria</taxon>
        <taxon>Pseudomonadati</taxon>
        <taxon>Pseudomonadota</taxon>
        <taxon>Alphaproteobacteria</taxon>
        <taxon>Sphingomonadales</taxon>
        <taxon>Sphingomonadaceae</taxon>
        <taxon>Sphingobium</taxon>
    </lineage>
</organism>
<dbReference type="InterPro" id="IPR012997">
    <property type="entry name" value="RplA"/>
</dbReference>
<evidence type="ECO:0000259" key="7">
    <source>
        <dbReference type="Pfam" id="PF03330"/>
    </source>
</evidence>
<comment type="function">
    <text evidence="3">Lytic transglycosylase with a strong preference for naked glycan strands that lack stem peptides.</text>
</comment>
<dbReference type="PANTHER" id="PTHR34183">
    <property type="entry name" value="ENDOLYTIC PEPTIDOGLYCAN TRANSGLYCOSYLASE RLPA"/>
    <property type="match status" value="1"/>
</dbReference>
<protein>
    <recommendedName>
        <fullName evidence="3">Endolytic peptidoglycan transglycosylase RlpA</fullName>
        <ecNumber evidence="3">4.2.2.-</ecNumber>
    </recommendedName>
</protein>
<dbReference type="InterPro" id="IPR034718">
    <property type="entry name" value="RlpA"/>
</dbReference>
<dbReference type="RefSeq" id="WP_066531215.1">
    <property type="nucleotide sequence ID" value="NZ_JBHSFZ010000025.1"/>
</dbReference>
<dbReference type="InterPro" id="IPR036908">
    <property type="entry name" value="RlpA-like_sf"/>
</dbReference>
<evidence type="ECO:0000256" key="3">
    <source>
        <dbReference type="HAMAP-Rule" id="MF_02071"/>
    </source>
</evidence>
<evidence type="ECO:0000256" key="5">
    <source>
        <dbReference type="SAM" id="MobiDB-lite"/>
    </source>
</evidence>
<evidence type="ECO:0000256" key="6">
    <source>
        <dbReference type="SAM" id="SignalP"/>
    </source>
</evidence>
<reference evidence="9" key="1">
    <citation type="journal article" date="2019" name="Int. J. Syst. Evol. Microbiol.">
        <title>The Global Catalogue of Microorganisms (GCM) 10K type strain sequencing project: providing services to taxonomists for standard genome sequencing and annotation.</title>
        <authorList>
            <consortium name="The Broad Institute Genomics Platform"/>
            <consortium name="The Broad Institute Genome Sequencing Center for Infectious Disease"/>
            <person name="Wu L."/>
            <person name="Ma J."/>
        </authorList>
    </citation>
    <scope>NUCLEOTIDE SEQUENCE [LARGE SCALE GENOMIC DNA]</scope>
    <source>
        <strain evidence="9">NBRC 103632</strain>
    </source>
</reference>
<evidence type="ECO:0000256" key="4">
    <source>
        <dbReference type="RuleBase" id="RU003495"/>
    </source>
</evidence>
<keyword evidence="3" id="KW-0472">Membrane</keyword>
<dbReference type="NCBIfam" id="TIGR00413">
    <property type="entry name" value="rlpA"/>
    <property type="match status" value="1"/>
</dbReference>
<keyword evidence="3" id="KW-0449">Lipoprotein</keyword>
<accession>A0ABV9F281</accession>
<feature type="compositionally biased region" description="Basic residues" evidence="5">
    <location>
        <begin position="151"/>
        <end position="160"/>
    </location>
</feature>
<dbReference type="HAMAP" id="MF_02071">
    <property type="entry name" value="RlpA"/>
    <property type="match status" value="1"/>
</dbReference>
<evidence type="ECO:0000256" key="2">
    <source>
        <dbReference type="ARBA" id="ARBA00023316"/>
    </source>
</evidence>
<keyword evidence="1 3" id="KW-0456">Lyase</keyword>
<dbReference type="SUPFAM" id="SSF50685">
    <property type="entry name" value="Barwin-like endoglucanases"/>
    <property type="match status" value="1"/>
</dbReference>
<name>A0ABV9F281_9SPHN</name>
<comment type="subcellular location">
    <subcellularLocation>
        <location evidence="3">Cell membrane</location>
        <topology evidence="3">Lipid-anchor</topology>
    </subcellularLocation>
</comment>
<gene>
    <name evidence="3" type="primary">rlpA</name>
    <name evidence="8" type="ORF">ACFO3E_11600</name>
</gene>
<feature type="region of interest" description="Disordered" evidence="5">
    <location>
        <begin position="143"/>
        <end position="182"/>
    </location>
</feature>
<dbReference type="EC" id="4.2.2.-" evidence="3"/>
<dbReference type="PROSITE" id="PS51257">
    <property type="entry name" value="PROKAR_LIPOPROTEIN"/>
    <property type="match status" value="1"/>
</dbReference>
<dbReference type="EMBL" id="JBHSFZ010000025">
    <property type="protein sequence ID" value="MFC4594830.1"/>
    <property type="molecule type" value="Genomic_DNA"/>
</dbReference>